<dbReference type="FunFam" id="3.10.400.20:FF:000001">
    <property type="entry name" value="Malignant T-cell-amplified sequence 1"/>
    <property type="match status" value="1"/>
</dbReference>
<reference evidence="8 9" key="1">
    <citation type="journal article" date="2023" name="G3 (Bethesda)">
        <title>A high-quality reference genome for the fission yeast Schizosaccharomyces osmophilus.</title>
        <authorList>
            <person name="Jia G.S."/>
            <person name="Zhang W.C."/>
            <person name="Liang Y."/>
            <person name="Liu X.H."/>
            <person name="Rhind N."/>
            <person name="Pidoux A."/>
            <person name="Brysch-Herzberg M."/>
            <person name="Du L.L."/>
        </authorList>
    </citation>
    <scope>NUCLEOTIDE SEQUENCE [LARGE SCALE GENOMIC DNA]</scope>
    <source>
        <strain evidence="8 9">CBS 15793</strain>
    </source>
</reference>
<name>A0AAE9WAL2_9SCHI</name>
<accession>A0AAE9WAL2</accession>
<dbReference type="EMBL" id="CP115611">
    <property type="protein sequence ID" value="WBW72719.1"/>
    <property type="molecule type" value="Genomic_DNA"/>
</dbReference>
<dbReference type="InterPro" id="IPR016437">
    <property type="entry name" value="MCT-1/Tma20"/>
</dbReference>
<evidence type="ECO:0000313" key="8">
    <source>
        <dbReference type="EMBL" id="WBW72719.1"/>
    </source>
</evidence>
<dbReference type="GO" id="GO:0005737">
    <property type="term" value="C:cytoplasm"/>
    <property type="evidence" value="ECO:0007669"/>
    <property type="project" value="UniProtKB-SubCell"/>
</dbReference>
<comment type="similarity">
    <text evidence="4 6">Belongs to the TMA20 family.</text>
</comment>
<organism evidence="8 9">
    <name type="scientific">Schizosaccharomyces osmophilus</name>
    <dbReference type="NCBI Taxonomy" id="2545709"/>
    <lineage>
        <taxon>Eukaryota</taxon>
        <taxon>Fungi</taxon>
        <taxon>Dikarya</taxon>
        <taxon>Ascomycota</taxon>
        <taxon>Taphrinomycotina</taxon>
        <taxon>Schizosaccharomycetes</taxon>
        <taxon>Schizosaccharomycetales</taxon>
        <taxon>Schizosaccharomycetaceae</taxon>
        <taxon>Schizosaccharomyces</taxon>
    </lineage>
</organism>
<evidence type="ECO:0000313" key="9">
    <source>
        <dbReference type="Proteomes" id="UP001212411"/>
    </source>
</evidence>
<dbReference type="NCBIfam" id="TIGR00451">
    <property type="entry name" value="unchar_dom_2"/>
    <property type="match status" value="1"/>
</dbReference>
<dbReference type="SMART" id="SM00359">
    <property type="entry name" value="PUA"/>
    <property type="match status" value="1"/>
</dbReference>
<evidence type="ECO:0000256" key="3">
    <source>
        <dbReference type="ARBA" id="ARBA00060251"/>
    </source>
</evidence>
<dbReference type="PROSITE" id="PS50890">
    <property type="entry name" value="PUA"/>
    <property type="match status" value="1"/>
</dbReference>
<evidence type="ECO:0000256" key="4">
    <source>
        <dbReference type="ARBA" id="ARBA00061046"/>
    </source>
</evidence>
<dbReference type="PIRSF" id="PIRSF005067">
    <property type="entry name" value="Tma_RNA-bind_prd"/>
    <property type="match status" value="1"/>
</dbReference>
<sequence length="181" mass="20052">MFKRFNSKEDFKGTTPIKSSIQRGIKSKLVETFPKLEHVIDELIPKKSQLTQIKCEERIFLYALNGEVILFQHFDGPVVPSLRLIHKCPDGFPQVRVDRGAIKFVLSGANIMIPGLTSAGGNLPEDIGKDKYVIIMAEGKGAPAAIGLTQMTAKEMIETNKGIGIENVHHLGDNLWKTILD</sequence>
<dbReference type="KEGG" id="som:SOMG_00589"/>
<dbReference type="SUPFAM" id="SSF88697">
    <property type="entry name" value="PUA domain-like"/>
    <property type="match status" value="1"/>
</dbReference>
<gene>
    <name evidence="8" type="primary">tma20</name>
    <name evidence="8" type="ORF">SOMG_00589</name>
</gene>
<dbReference type="InterPro" id="IPR002478">
    <property type="entry name" value="PUA"/>
</dbReference>
<evidence type="ECO:0000256" key="1">
    <source>
        <dbReference type="ARBA" id="ARBA00004496"/>
    </source>
</evidence>
<comment type="function">
    <text evidence="3 6">Involved in translation.</text>
</comment>
<protein>
    <recommendedName>
        <fullName evidence="5 6">Translation machinery-associated protein 20</fullName>
    </recommendedName>
</protein>
<dbReference type="CDD" id="cd21155">
    <property type="entry name" value="PUA_MCTS-1-like"/>
    <property type="match status" value="1"/>
</dbReference>
<dbReference type="PANTHER" id="PTHR22798:SF0">
    <property type="entry name" value="MALIGNANT T-CELL-AMPLIFIED SEQUENCE 1"/>
    <property type="match status" value="1"/>
</dbReference>
<dbReference type="InterPro" id="IPR015947">
    <property type="entry name" value="PUA-like_sf"/>
</dbReference>
<feature type="domain" description="PUA" evidence="7">
    <location>
        <begin position="93"/>
        <end position="172"/>
    </location>
</feature>
<dbReference type="GeneID" id="80874072"/>
<dbReference type="InterPro" id="IPR004521">
    <property type="entry name" value="Uncharacterised_CHP00451"/>
</dbReference>
<dbReference type="RefSeq" id="XP_056036962.1">
    <property type="nucleotide sequence ID" value="XM_056179383.1"/>
</dbReference>
<keyword evidence="9" id="KW-1185">Reference proteome</keyword>
<dbReference type="PANTHER" id="PTHR22798">
    <property type="entry name" value="MCT-1 PROTEIN"/>
    <property type="match status" value="1"/>
</dbReference>
<dbReference type="CDD" id="cd11609">
    <property type="entry name" value="MCT1_N"/>
    <property type="match status" value="1"/>
</dbReference>
<dbReference type="Pfam" id="PF01472">
    <property type="entry name" value="PUA"/>
    <property type="match status" value="1"/>
</dbReference>
<dbReference type="Gene3D" id="3.10.400.20">
    <property type="match status" value="1"/>
</dbReference>
<dbReference type="Proteomes" id="UP001212411">
    <property type="component" value="Chromosome 1"/>
</dbReference>
<dbReference type="GO" id="GO:0001731">
    <property type="term" value="P:formation of translation preinitiation complex"/>
    <property type="evidence" value="ECO:0007669"/>
    <property type="project" value="TreeGrafter"/>
</dbReference>
<evidence type="ECO:0000259" key="7">
    <source>
        <dbReference type="SMART" id="SM00359"/>
    </source>
</evidence>
<dbReference type="Pfam" id="PF17832">
    <property type="entry name" value="Pre-PUA"/>
    <property type="match status" value="1"/>
</dbReference>
<proteinExistence type="inferred from homology"/>
<dbReference type="AlphaFoldDB" id="A0AAE9WAL2"/>
<evidence type="ECO:0000256" key="6">
    <source>
        <dbReference type="PIRNR" id="PIRNR005067"/>
    </source>
</evidence>
<dbReference type="InterPro" id="IPR041366">
    <property type="entry name" value="Pre-PUA"/>
</dbReference>
<dbReference type="GO" id="GO:0003723">
    <property type="term" value="F:RNA binding"/>
    <property type="evidence" value="ECO:0007669"/>
    <property type="project" value="InterPro"/>
</dbReference>
<keyword evidence="2 6" id="KW-0963">Cytoplasm</keyword>
<comment type="subcellular location">
    <subcellularLocation>
        <location evidence="1 6">Cytoplasm</location>
    </subcellularLocation>
</comment>
<evidence type="ECO:0000256" key="5">
    <source>
        <dbReference type="ARBA" id="ARBA00070056"/>
    </source>
</evidence>
<evidence type="ECO:0000256" key="2">
    <source>
        <dbReference type="ARBA" id="ARBA00022490"/>
    </source>
</evidence>